<dbReference type="EMBL" id="CAEZYQ010000022">
    <property type="protein sequence ID" value="CAB4759080.1"/>
    <property type="molecule type" value="Genomic_DNA"/>
</dbReference>
<keyword evidence="1" id="KW-0812">Transmembrane</keyword>
<protein>
    <submittedName>
        <fullName evidence="2">Unannotated protein</fullName>
    </submittedName>
</protein>
<organism evidence="2">
    <name type="scientific">freshwater metagenome</name>
    <dbReference type="NCBI Taxonomy" id="449393"/>
    <lineage>
        <taxon>unclassified sequences</taxon>
        <taxon>metagenomes</taxon>
        <taxon>ecological metagenomes</taxon>
    </lineage>
</organism>
<proteinExistence type="predicted"/>
<feature type="transmembrane region" description="Helical" evidence="1">
    <location>
        <begin position="81"/>
        <end position="103"/>
    </location>
</feature>
<keyword evidence="1" id="KW-1133">Transmembrane helix</keyword>
<evidence type="ECO:0000313" key="2">
    <source>
        <dbReference type="EMBL" id="CAB4759080.1"/>
    </source>
</evidence>
<dbReference type="AlphaFoldDB" id="A0A6J6UGW9"/>
<name>A0A6J6UGW9_9ZZZZ</name>
<accession>A0A6J6UGW9</accession>
<feature type="transmembrane region" description="Helical" evidence="1">
    <location>
        <begin position="20"/>
        <end position="39"/>
    </location>
</feature>
<reference evidence="2" key="1">
    <citation type="submission" date="2020-05" db="EMBL/GenBank/DDBJ databases">
        <authorList>
            <person name="Chiriac C."/>
            <person name="Salcher M."/>
            <person name="Ghai R."/>
            <person name="Kavagutti S V."/>
        </authorList>
    </citation>
    <scope>NUCLEOTIDE SEQUENCE</scope>
</reference>
<feature type="transmembrane region" description="Helical" evidence="1">
    <location>
        <begin position="45"/>
        <end position="69"/>
    </location>
</feature>
<evidence type="ECO:0000256" key="1">
    <source>
        <dbReference type="SAM" id="Phobius"/>
    </source>
</evidence>
<sequence length="104" mass="10535">MGISDPGVNDAVSRRWRLRAGVVTAVMGLFALVTLASAVAYGESLATPVCLLAGTLAMLASWGSVPLGVTAQDRRSMGVSAAWAVVAGLLFFGGPFLVAALGLD</sequence>
<gene>
    <name evidence="2" type="ORF">UFOPK2761_02509</name>
</gene>
<keyword evidence="1" id="KW-0472">Membrane</keyword>